<evidence type="ECO:0000256" key="1">
    <source>
        <dbReference type="ARBA" id="ARBA00038464"/>
    </source>
</evidence>
<protein>
    <recommendedName>
        <fullName evidence="2">DDHD domain-containing protein</fullName>
    </recommendedName>
</protein>
<dbReference type="SMART" id="SM01127">
    <property type="entry name" value="DDHD"/>
    <property type="match status" value="1"/>
</dbReference>
<dbReference type="Proteomes" id="UP001626550">
    <property type="component" value="Unassembled WGS sequence"/>
</dbReference>
<dbReference type="PANTHER" id="PTHR23509">
    <property type="entry name" value="PA-PL1 PHOSPHOLIPASE FAMILY"/>
    <property type="match status" value="1"/>
</dbReference>
<accession>A0ABD2PWD8</accession>
<dbReference type="InterPro" id="IPR004177">
    <property type="entry name" value="DDHD_dom"/>
</dbReference>
<evidence type="ECO:0000313" key="4">
    <source>
        <dbReference type="Proteomes" id="UP001626550"/>
    </source>
</evidence>
<dbReference type="Pfam" id="PF02862">
    <property type="entry name" value="DDHD"/>
    <property type="match status" value="1"/>
</dbReference>
<dbReference type="EMBL" id="JBJKFK010002077">
    <property type="protein sequence ID" value="KAL3311674.1"/>
    <property type="molecule type" value="Genomic_DNA"/>
</dbReference>
<sequence>MSTVELKFKEACEENNWNVSFEVPSEYYPDLSDQIVFYKPNSLYLFRRFKNAKTGEIYQETCSLTRGIADDLLNSLDPGIETGYPIEHLFLVLFEPKLDCEDSAKQIIESIIRLRQYSHNLLHSHFEKYEKRIEFIPVFNVVDEETIANLRETFALISQLTLKTSFESRLIVNRIALALDKKRLYRISKSASLALLDLQKKFLLRNPEFKGQISLVTHGFLSIPIFDLIKDATFTSDCASVDEWSVVSRTGSNPDTEEDRDSVFSSPEALSSQLQKLIFKCDWLPMEKRNSLIQELAITPLPRVTPFNMKIANVFTLGSPLALFLGLTQSQKPDSVTCDGFFHIYHPLDPFAYRLENYLLPNFLGTALLIPTYNGRKGLHLELKEGLAKVGSGLRDKVYESIESTWKSLQQFAYSHVNPAQFKENQISEADPDFTLNDGDQTLLINEGQNESTDQTFPHSFNNNRRIDYVLQETTSLKNLMNLDLWLHGLHCHQNFYWESCDLVLFLMQKVLGTNEIDSAVDQLKKMQVNISQEVVTPKVSASISPVDLHTSSQMTQSIVPLAQSQQDFTNQPPIIAPILAPIALAPPLTSGPSVDQQQFAWVIPPAQKPANQYYRNPTSNQAGTASLLGPATSLAGNSPLVFYPVSNPQ</sequence>
<feature type="domain" description="DDHD" evidence="2">
    <location>
        <begin position="307"/>
        <end position="513"/>
    </location>
</feature>
<comment type="similarity">
    <text evidence="1">Belongs to the PA-PLA1 family.</text>
</comment>
<organism evidence="3 4">
    <name type="scientific">Cichlidogyrus casuarinus</name>
    <dbReference type="NCBI Taxonomy" id="1844966"/>
    <lineage>
        <taxon>Eukaryota</taxon>
        <taxon>Metazoa</taxon>
        <taxon>Spiralia</taxon>
        <taxon>Lophotrochozoa</taxon>
        <taxon>Platyhelminthes</taxon>
        <taxon>Monogenea</taxon>
        <taxon>Monopisthocotylea</taxon>
        <taxon>Dactylogyridea</taxon>
        <taxon>Ancyrocephalidae</taxon>
        <taxon>Cichlidogyrus</taxon>
    </lineage>
</organism>
<reference evidence="3 4" key="1">
    <citation type="submission" date="2024-11" db="EMBL/GenBank/DDBJ databases">
        <title>Adaptive evolution of stress response genes in parasites aligns with host niche diversity.</title>
        <authorList>
            <person name="Hahn C."/>
            <person name="Resl P."/>
        </authorList>
    </citation>
    <scope>NUCLEOTIDE SEQUENCE [LARGE SCALE GENOMIC DNA]</scope>
    <source>
        <strain evidence="3">EGGRZ-B1_66</strain>
        <tissue evidence="3">Body</tissue>
    </source>
</reference>
<evidence type="ECO:0000259" key="2">
    <source>
        <dbReference type="PROSITE" id="PS51043"/>
    </source>
</evidence>
<keyword evidence="4" id="KW-1185">Reference proteome</keyword>
<dbReference type="InterPro" id="IPR058055">
    <property type="entry name" value="PA-PLA1"/>
</dbReference>
<name>A0ABD2PWD8_9PLAT</name>
<dbReference type="PROSITE" id="PS51043">
    <property type="entry name" value="DDHD"/>
    <property type="match status" value="1"/>
</dbReference>
<evidence type="ECO:0000313" key="3">
    <source>
        <dbReference type="EMBL" id="KAL3311674.1"/>
    </source>
</evidence>
<dbReference type="AlphaFoldDB" id="A0ABD2PWD8"/>
<comment type="caution">
    <text evidence="3">The sequence shown here is derived from an EMBL/GenBank/DDBJ whole genome shotgun (WGS) entry which is preliminary data.</text>
</comment>
<gene>
    <name evidence="3" type="ORF">Ciccas_009746</name>
</gene>
<proteinExistence type="inferred from homology"/>
<dbReference type="PANTHER" id="PTHR23509:SF10">
    <property type="entry name" value="LD21067P"/>
    <property type="match status" value="1"/>
</dbReference>